<reference evidence="1 2" key="1">
    <citation type="journal article" date="2020" name="Phytopathology">
        <title>Genome Sequence Resources of Colletotrichum truncatum, C. plurivorum, C. musicola, and C. sojae: Four Species Pathogenic to Soybean (Glycine max).</title>
        <authorList>
            <person name="Rogerio F."/>
            <person name="Boufleur T.R."/>
            <person name="Ciampi-Guillardi M."/>
            <person name="Sukno S.A."/>
            <person name="Thon M.R."/>
            <person name="Massola Junior N.S."/>
            <person name="Baroncelli R."/>
        </authorList>
    </citation>
    <scope>NUCLEOTIDE SEQUENCE [LARGE SCALE GENOMIC DNA]</scope>
    <source>
        <strain evidence="1 2">CMES1059</strain>
    </source>
</reference>
<dbReference type="EMBL" id="VUJX02000009">
    <property type="protein sequence ID" value="KAL0932248.1"/>
    <property type="molecule type" value="Genomic_DNA"/>
</dbReference>
<name>A0ACC3YK59_COLTU</name>
<evidence type="ECO:0000313" key="1">
    <source>
        <dbReference type="EMBL" id="KAL0932248.1"/>
    </source>
</evidence>
<accession>A0ACC3YK59</accession>
<gene>
    <name evidence="1" type="ORF">CTRU02_213201</name>
</gene>
<dbReference type="Proteomes" id="UP000805649">
    <property type="component" value="Unassembled WGS sequence"/>
</dbReference>
<comment type="caution">
    <text evidence="1">The sequence shown here is derived from an EMBL/GenBank/DDBJ whole genome shotgun (WGS) entry which is preliminary data.</text>
</comment>
<evidence type="ECO:0000313" key="2">
    <source>
        <dbReference type="Proteomes" id="UP000805649"/>
    </source>
</evidence>
<sequence length="510" mass="59240">MRLPLEIVEQVFSHYVVAVPSKEFQSIASLKEWLAFTAFTDHAAILSGRNNDWHKTAFFYTDIQDLKSLLNLRLVSRQWNLSVARLLRKHMWWNIRLHNEACCKTIIECCDTKSDTMGESIRKLSLDDMDDLQTFERTYSYDHAEHFGEDVDDNFIVLNSTSVDVLGPRDKSTMRVDCKLHYDKSKEHAMVRRLFDTLTCIEDFSVTFPGASSRPELIGECYDMEGLDETISTLQYGLKSSAFQYLVKLNLAVPCTWHVGQLASVMVQEARDRLKDLRVAIVDETGPGGSPWYFIIDDDYNDGDLTDILSSGYGPSNLQVAYPNREHQDSLWKFVSSCRNLESLAIEASHYLHLDRLEWNPISNMRGLRDLSLYRLWTNVSTLLKLLSASPGSKQYPRARRVFLRDVKIYGGGGNWEEVFKHLRTKCPDLELFFAEQLTYFTNHPRHLHNNRPWENYNSIWTEPEDETNLDWSSLRKLNRKMVNKAGKKDYYPLRVFDSDMESETDEPPY</sequence>
<protein>
    <submittedName>
        <fullName evidence="1">Uncharacterized protein</fullName>
    </submittedName>
</protein>
<keyword evidence="2" id="KW-1185">Reference proteome</keyword>
<organism evidence="1 2">
    <name type="scientific">Colletotrichum truncatum</name>
    <name type="common">Anthracnose fungus</name>
    <name type="synonym">Colletotrichum capsici</name>
    <dbReference type="NCBI Taxonomy" id="5467"/>
    <lineage>
        <taxon>Eukaryota</taxon>
        <taxon>Fungi</taxon>
        <taxon>Dikarya</taxon>
        <taxon>Ascomycota</taxon>
        <taxon>Pezizomycotina</taxon>
        <taxon>Sordariomycetes</taxon>
        <taxon>Hypocreomycetidae</taxon>
        <taxon>Glomerellales</taxon>
        <taxon>Glomerellaceae</taxon>
        <taxon>Colletotrichum</taxon>
        <taxon>Colletotrichum truncatum species complex</taxon>
    </lineage>
</organism>
<proteinExistence type="predicted"/>